<accession>A0A9W8L5H6</accession>
<feature type="transmembrane region" description="Helical" evidence="1">
    <location>
        <begin position="179"/>
        <end position="198"/>
    </location>
</feature>
<protein>
    <submittedName>
        <fullName evidence="2">Uncharacterized protein</fullName>
    </submittedName>
</protein>
<gene>
    <name evidence="2" type="ORF">IWW39_002239</name>
</gene>
<comment type="caution">
    <text evidence="2">The sequence shown here is derived from an EMBL/GenBank/DDBJ whole genome shotgun (WGS) entry which is preliminary data.</text>
</comment>
<keyword evidence="1" id="KW-1133">Transmembrane helix</keyword>
<feature type="transmembrane region" description="Helical" evidence="1">
    <location>
        <begin position="113"/>
        <end position="134"/>
    </location>
</feature>
<dbReference type="AlphaFoldDB" id="A0A9W8L5H6"/>
<keyword evidence="1" id="KW-0812">Transmembrane</keyword>
<keyword evidence="1" id="KW-0472">Membrane</keyword>
<sequence length="330" mass="37843">MKGRPLVVLDDYFVKGDPFRLLQQASQQDSDSTTTNACAPNNGYFEFDSRSPFLKELLARHSIIPENWMQTDDVRITYSHRLHRTHLAIIALLAAKYVAGLTAGPLVYSFGTLSNICLLLVLSYHVVFFVALNYRPGWFEWTVVFLSPFAWAGVWLLLIQGDNHEADLALPAEGALRVFLDRRIGPLALFMMHMFIWYSRRTVIGIAVFERKIRASSLMYWSHRVYSMLAALAIALAWKWYPCFSVCWDLYMYSTTGDLVNCKLVRLWAAERSMIGWPRMLATMLASGGTHVVWYSFISYAYHMVVWKEYLREGLAVWVVGNSAMCTKLS</sequence>
<keyword evidence="3" id="KW-1185">Reference proteome</keyword>
<reference evidence="2" key="1">
    <citation type="submission" date="2022-07" db="EMBL/GenBank/DDBJ databases">
        <title>Phylogenomic reconstructions and comparative analyses of Kickxellomycotina fungi.</title>
        <authorList>
            <person name="Reynolds N.K."/>
            <person name="Stajich J.E."/>
            <person name="Barry K."/>
            <person name="Grigoriev I.V."/>
            <person name="Crous P."/>
            <person name="Smith M.E."/>
        </authorList>
    </citation>
    <scope>NUCLEOTIDE SEQUENCE</scope>
    <source>
        <strain evidence="2">CBS 109367</strain>
    </source>
</reference>
<name>A0A9W8L5H6_9FUNG</name>
<dbReference type="EMBL" id="JANBTX010000047">
    <property type="protein sequence ID" value="KAJ2688410.1"/>
    <property type="molecule type" value="Genomic_DNA"/>
</dbReference>
<feature type="transmembrane region" description="Helical" evidence="1">
    <location>
        <begin position="218"/>
        <end position="238"/>
    </location>
</feature>
<dbReference type="Proteomes" id="UP001151516">
    <property type="component" value="Unassembled WGS sequence"/>
</dbReference>
<evidence type="ECO:0000313" key="3">
    <source>
        <dbReference type="Proteomes" id="UP001151516"/>
    </source>
</evidence>
<proteinExistence type="predicted"/>
<evidence type="ECO:0000313" key="2">
    <source>
        <dbReference type="EMBL" id="KAJ2688410.1"/>
    </source>
</evidence>
<evidence type="ECO:0000256" key="1">
    <source>
        <dbReference type="SAM" id="Phobius"/>
    </source>
</evidence>
<feature type="transmembrane region" description="Helical" evidence="1">
    <location>
        <begin position="87"/>
        <end position="107"/>
    </location>
</feature>
<feature type="transmembrane region" description="Helical" evidence="1">
    <location>
        <begin position="281"/>
        <end position="302"/>
    </location>
</feature>
<dbReference type="OrthoDB" id="2230209at2759"/>
<feature type="transmembrane region" description="Helical" evidence="1">
    <location>
        <begin position="141"/>
        <end position="159"/>
    </location>
</feature>
<organism evidence="2 3">
    <name type="scientific">Coemansia spiralis</name>
    <dbReference type="NCBI Taxonomy" id="417178"/>
    <lineage>
        <taxon>Eukaryota</taxon>
        <taxon>Fungi</taxon>
        <taxon>Fungi incertae sedis</taxon>
        <taxon>Zoopagomycota</taxon>
        <taxon>Kickxellomycotina</taxon>
        <taxon>Kickxellomycetes</taxon>
        <taxon>Kickxellales</taxon>
        <taxon>Kickxellaceae</taxon>
        <taxon>Coemansia</taxon>
    </lineage>
</organism>